<dbReference type="PANTHER" id="PTHR34582">
    <property type="entry name" value="UPF0702 TRANSMEMBRANE PROTEIN YCAP"/>
    <property type="match status" value="1"/>
</dbReference>
<evidence type="ECO:0000313" key="9">
    <source>
        <dbReference type="EMBL" id="MCY6483189.1"/>
    </source>
</evidence>
<gene>
    <name evidence="9" type="ORF">OW763_02315</name>
</gene>
<comment type="similarity">
    <text evidence="2">Belongs to the UPF0702 family.</text>
</comment>
<dbReference type="InterPro" id="IPR007353">
    <property type="entry name" value="DUF421"/>
</dbReference>
<evidence type="ECO:0000259" key="8">
    <source>
        <dbReference type="Pfam" id="PF04239"/>
    </source>
</evidence>
<dbReference type="EMBL" id="JAPQER010000001">
    <property type="protein sequence ID" value="MCY6483189.1"/>
    <property type="molecule type" value="Genomic_DNA"/>
</dbReference>
<evidence type="ECO:0000256" key="2">
    <source>
        <dbReference type="ARBA" id="ARBA00006448"/>
    </source>
</evidence>
<dbReference type="RefSeq" id="WP_268039446.1">
    <property type="nucleotide sequence ID" value="NZ_JAPQER010000001.1"/>
</dbReference>
<proteinExistence type="inferred from homology"/>
<keyword evidence="5 7" id="KW-1133">Transmembrane helix</keyword>
<dbReference type="PANTHER" id="PTHR34582:SF6">
    <property type="entry name" value="UPF0702 TRANSMEMBRANE PROTEIN YCAP"/>
    <property type="match status" value="1"/>
</dbReference>
<dbReference type="InterPro" id="IPR023090">
    <property type="entry name" value="UPF0702_alpha/beta_dom_sf"/>
</dbReference>
<comment type="caution">
    <text evidence="9">The sequence shown here is derived from an EMBL/GenBank/DDBJ whole genome shotgun (WGS) entry which is preliminary data.</text>
</comment>
<evidence type="ECO:0000256" key="3">
    <source>
        <dbReference type="ARBA" id="ARBA00022475"/>
    </source>
</evidence>
<organism evidence="9 10">
    <name type="scientific">Clostridium aestuarii</name>
    <dbReference type="NCBI Taxonomy" id="338193"/>
    <lineage>
        <taxon>Bacteria</taxon>
        <taxon>Bacillati</taxon>
        <taxon>Bacillota</taxon>
        <taxon>Clostridia</taxon>
        <taxon>Eubacteriales</taxon>
        <taxon>Clostridiaceae</taxon>
        <taxon>Clostridium</taxon>
    </lineage>
</organism>
<evidence type="ECO:0000256" key="6">
    <source>
        <dbReference type="ARBA" id="ARBA00023136"/>
    </source>
</evidence>
<evidence type="ECO:0000256" key="7">
    <source>
        <dbReference type="SAM" id="Phobius"/>
    </source>
</evidence>
<evidence type="ECO:0000256" key="4">
    <source>
        <dbReference type="ARBA" id="ARBA00022692"/>
    </source>
</evidence>
<dbReference type="Proteomes" id="UP001078443">
    <property type="component" value="Unassembled WGS sequence"/>
</dbReference>
<evidence type="ECO:0000256" key="1">
    <source>
        <dbReference type="ARBA" id="ARBA00004651"/>
    </source>
</evidence>
<protein>
    <submittedName>
        <fullName evidence="9">DUF421 domain-containing protein</fullName>
    </submittedName>
</protein>
<dbReference type="Pfam" id="PF04239">
    <property type="entry name" value="DUF421"/>
    <property type="match status" value="1"/>
</dbReference>
<feature type="transmembrane region" description="Helical" evidence="7">
    <location>
        <begin position="56"/>
        <end position="76"/>
    </location>
</feature>
<sequence length="223" mass="25640">MFIVMIRTSILYTIVVISMRLMGKRQIGELEPFELVIAIMISDLASLPMQNLSTPLIYGIISIFTLLAFQTFITIFELKSITFRKIISGTPNILIQNGKIDIKELRNQRLTFNDLMEELRIKGFYNISDIAYAVLETNGELSIMPKSEMNSVTKKDLNIQTQNEKLPIALILDGKINHDNLQIINKNVNWLNNKLKANNIYDTNTVFIAMLDSQNKFFFQLKE</sequence>
<keyword evidence="3" id="KW-1003">Cell membrane</keyword>
<keyword evidence="6 7" id="KW-0472">Membrane</keyword>
<evidence type="ECO:0000256" key="5">
    <source>
        <dbReference type="ARBA" id="ARBA00022989"/>
    </source>
</evidence>
<keyword evidence="10" id="KW-1185">Reference proteome</keyword>
<feature type="domain" description="YetF C-terminal" evidence="8">
    <location>
        <begin position="79"/>
        <end position="211"/>
    </location>
</feature>
<accession>A0ABT4CW36</accession>
<reference evidence="9" key="1">
    <citation type="submission" date="2022-12" db="EMBL/GenBank/DDBJ databases">
        <authorList>
            <person name="Wang J."/>
        </authorList>
    </citation>
    <scope>NUCLEOTIDE SEQUENCE</scope>
    <source>
        <strain evidence="9">HY-45-18</strain>
    </source>
</reference>
<name>A0ABT4CW36_9CLOT</name>
<dbReference type="Gene3D" id="3.30.240.20">
    <property type="entry name" value="bsu07140 like domains"/>
    <property type="match status" value="2"/>
</dbReference>
<evidence type="ECO:0000313" key="10">
    <source>
        <dbReference type="Proteomes" id="UP001078443"/>
    </source>
</evidence>
<comment type="subcellular location">
    <subcellularLocation>
        <location evidence="1">Cell membrane</location>
        <topology evidence="1">Multi-pass membrane protein</topology>
    </subcellularLocation>
</comment>
<keyword evidence="4 7" id="KW-0812">Transmembrane</keyword>